<evidence type="ECO:0000313" key="3">
    <source>
        <dbReference type="Proteomes" id="UP001500889"/>
    </source>
</evidence>
<dbReference type="Proteomes" id="UP001500889">
    <property type="component" value="Chromosome O"/>
</dbReference>
<dbReference type="EMBL" id="AP029263">
    <property type="protein sequence ID" value="BFF92563.1"/>
    <property type="molecule type" value="Genomic_DNA"/>
</dbReference>
<evidence type="ECO:0000256" key="1">
    <source>
        <dbReference type="SAM" id="Phobius"/>
    </source>
</evidence>
<keyword evidence="1" id="KW-0472">Membrane</keyword>
<feature type="transmembrane region" description="Helical" evidence="1">
    <location>
        <begin position="32"/>
        <end position="52"/>
    </location>
</feature>
<dbReference type="AlphaFoldDB" id="A0AAU9FA82"/>
<evidence type="ECO:0000313" key="2">
    <source>
        <dbReference type="EMBL" id="BFF92563.1"/>
    </source>
</evidence>
<keyword evidence="1" id="KW-1133">Transmembrane helix</keyword>
<keyword evidence="1" id="KW-0812">Transmembrane</keyword>
<proteinExistence type="predicted"/>
<gene>
    <name evidence="2" type="ORF">DMAD_10596</name>
</gene>
<sequence length="113" mass="13116">MRKMSGDLYSCSLRHMHRAMKCLGIVPLGQHFYLKILCNLVMVVVISIAILWRFSFKYEFGYDFLNDHMSRVIDLSNFVELMSWRYSGAIGALTSSSIWSRSCTTCESTWAER</sequence>
<accession>A0AAU9FA82</accession>
<keyword evidence="3" id="KW-1185">Reference proteome</keyword>
<organism evidence="2 3">
    <name type="scientific">Drosophila madeirensis</name>
    <name type="common">Fruit fly</name>
    <dbReference type="NCBI Taxonomy" id="30013"/>
    <lineage>
        <taxon>Eukaryota</taxon>
        <taxon>Metazoa</taxon>
        <taxon>Ecdysozoa</taxon>
        <taxon>Arthropoda</taxon>
        <taxon>Hexapoda</taxon>
        <taxon>Insecta</taxon>
        <taxon>Pterygota</taxon>
        <taxon>Neoptera</taxon>
        <taxon>Endopterygota</taxon>
        <taxon>Diptera</taxon>
        <taxon>Brachycera</taxon>
        <taxon>Muscomorpha</taxon>
        <taxon>Ephydroidea</taxon>
        <taxon>Drosophilidae</taxon>
        <taxon>Drosophila</taxon>
        <taxon>Sophophora</taxon>
    </lineage>
</organism>
<protein>
    <submittedName>
        <fullName evidence="2">Gustatory receptor 98a</fullName>
    </submittedName>
</protein>
<keyword evidence="2" id="KW-0675">Receptor</keyword>
<reference evidence="2 3" key="1">
    <citation type="submission" date="2024-02" db="EMBL/GenBank/DDBJ databases">
        <title>A chromosome-level genome assembly of Drosophila madeirensis, a fruit fly species endemic to Madeira island.</title>
        <authorList>
            <person name="Tomihara K."/>
            <person name="Llopart A."/>
            <person name="Yamamoto D."/>
        </authorList>
    </citation>
    <scope>NUCLEOTIDE SEQUENCE [LARGE SCALE GENOMIC DNA]</scope>
    <source>
        <strain evidence="2 3">RF1</strain>
    </source>
</reference>
<name>A0AAU9FA82_DROMD</name>